<dbReference type="InterPro" id="IPR005846">
    <property type="entry name" value="A-D-PHexomutase_a/b/a-III"/>
</dbReference>
<dbReference type="Gene3D" id="3.30.310.50">
    <property type="entry name" value="Alpha-D-phosphohexomutase, C-terminal domain"/>
    <property type="match status" value="1"/>
</dbReference>
<evidence type="ECO:0000259" key="11">
    <source>
        <dbReference type="Pfam" id="PF02880"/>
    </source>
</evidence>
<evidence type="ECO:0000256" key="2">
    <source>
        <dbReference type="ARBA" id="ARBA00010231"/>
    </source>
</evidence>
<dbReference type="Pfam" id="PF02880">
    <property type="entry name" value="PGM_PMM_III"/>
    <property type="match status" value="1"/>
</dbReference>
<evidence type="ECO:0000313" key="13">
    <source>
        <dbReference type="Proteomes" id="UP001597187"/>
    </source>
</evidence>
<comment type="cofactor">
    <cofactor evidence="1">
        <name>Mg(2+)</name>
        <dbReference type="ChEBI" id="CHEBI:18420"/>
    </cofactor>
</comment>
<dbReference type="Pfam" id="PF02879">
    <property type="entry name" value="PGM_PMM_II"/>
    <property type="match status" value="1"/>
</dbReference>
<dbReference type="PANTHER" id="PTHR45745:SF1">
    <property type="entry name" value="PHOSPHOGLUCOMUTASE 2B-RELATED"/>
    <property type="match status" value="1"/>
</dbReference>
<comment type="similarity">
    <text evidence="2 7">Belongs to the phosphohexose mutase family.</text>
</comment>
<evidence type="ECO:0000259" key="10">
    <source>
        <dbReference type="Pfam" id="PF02879"/>
    </source>
</evidence>
<keyword evidence="3" id="KW-0597">Phosphoprotein</keyword>
<evidence type="ECO:0000256" key="5">
    <source>
        <dbReference type="ARBA" id="ARBA00022842"/>
    </source>
</evidence>
<dbReference type="PANTHER" id="PTHR45745">
    <property type="entry name" value="PHOSPHOMANNOMUTASE 45A"/>
    <property type="match status" value="1"/>
</dbReference>
<evidence type="ECO:0000256" key="3">
    <source>
        <dbReference type="ARBA" id="ARBA00022553"/>
    </source>
</evidence>
<evidence type="ECO:0000313" key="12">
    <source>
        <dbReference type="EMBL" id="MFD1513929.1"/>
    </source>
</evidence>
<sequence length="457" mass="48760">MDAISFGTDGWRATLDTFTEDRVRIVAQAVADHLRASDAGETVAVGYDAREHSRGFADAVSETLAADGFEVLLSERDCPTPVLAWTVKDRDLAGGVMITASHNPPEYNGIKFLPGDGAPATPEVTDDVVGRLAELRETDTDARGTVHEDTFTTRYGQHALEFSGADLDGLSVAYDAMHGSGRDVTDRLLDAAGASVSTLRTDLDPEFGGGSPEPSAEKLGDLVARVTDGDAELGFANDGDADRMAVVTPKRGYLDPNLLFAVLYDYLLETGEGAAVRTVSTTALIDRIAEAHGEEAVEVPVGFKWVARGMADADALCGGEESGGFGITDHLRNKDGVCLALVVAQAHAERPLDDRADDIEAEYGEIHQGRISVDCPDDRKRAVLDSLDGDLPDTVAGVGVDRVGTKDGFKIFLDDGTWLLVRPSGTEPKLRVYAEANDHERVAPLLEAGRDLLEPRI</sequence>
<accession>A0ABD6AYJ4</accession>
<dbReference type="Pfam" id="PF02878">
    <property type="entry name" value="PGM_PMM_I"/>
    <property type="match status" value="1"/>
</dbReference>
<reference evidence="12 13" key="1">
    <citation type="journal article" date="2019" name="Int. J. Syst. Evol. Microbiol.">
        <title>The Global Catalogue of Microorganisms (GCM) 10K type strain sequencing project: providing services to taxonomists for standard genome sequencing and annotation.</title>
        <authorList>
            <consortium name="The Broad Institute Genomics Platform"/>
            <consortium name="The Broad Institute Genome Sequencing Center for Infectious Disease"/>
            <person name="Wu L."/>
            <person name="Ma J."/>
        </authorList>
    </citation>
    <scope>NUCLEOTIDE SEQUENCE [LARGE SCALE GENOMIC DNA]</scope>
    <source>
        <strain evidence="12 13">CGMCC 1.12563</strain>
    </source>
</reference>
<keyword evidence="5 7" id="KW-0460">Magnesium</keyword>
<dbReference type="InterPro" id="IPR036900">
    <property type="entry name" value="A-D-PHexomutase_C_sf"/>
</dbReference>
<dbReference type="Gene3D" id="3.40.120.10">
    <property type="entry name" value="Alpha-D-Glucose-1,6-Bisphosphate, subunit A, domain 3"/>
    <property type="match status" value="3"/>
</dbReference>
<feature type="domain" description="Alpha-D-phosphohexomutase alpha/beta/alpha" evidence="11">
    <location>
        <begin position="255"/>
        <end position="359"/>
    </location>
</feature>
<name>A0ABD6AYJ4_9EURY</name>
<gene>
    <name evidence="12" type="ORF">ACFSBT_11630</name>
</gene>
<evidence type="ECO:0000256" key="7">
    <source>
        <dbReference type="RuleBase" id="RU004326"/>
    </source>
</evidence>
<dbReference type="InterPro" id="IPR005845">
    <property type="entry name" value="A-D-PHexomutase_a/b/a-II"/>
</dbReference>
<dbReference type="EMBL" id="JBHUDC010000005">
    <property type="protein sequence ID" value="MFD1513929.1"/>
    <property type="molecule type" value="Genomic_DNA"/>
</dbReference>
<dbReference type="PROSITE" id="PS00710">
    <property type="entry name" value="PGM_PMM"/>
    <property type="match status" value="1"/>
</dbReference>
<feature type="domain" description="Alpha-D-phosphohexomutase alpha/beta/alpha" evidence="10">
    <location>
        <begin position="168"/>
        <end position="250"/>
    </location>
</feature>
<comment type="caution">
    <text evidence="12">The sequence shown here is derived from an EMBL/GenBank/DDBJ whole genome shotgun (WGS) entry which is preliminary data.</text>
</comment>
<organism evidence="12 13">
    <name type="scientific">Halomarina rubra</name>
    <dbReference type="NCBI Taxonomy" id="2071873"/>
    <lineage>
        <taxon>Archaea</taxon>
        <taxon>Methanobacteriati</taxon>
        <taxon>Methanobacteriota</taxon>
        <taxon>Stenosarchaea group</taxon>
        <taxon>Halobacteria</taxon>
        <taxon>Halobacteriales</taxon>
        <taxon>Natronomonadaceae</taxon>
        <taxon>Halomarina</taxon>
    </lineage>
</organism>
<evidence type="ECO:0000259" key="9">
    <source>
        <dbReference type="Pfam" id="PF02878"/>
    </source>
</evidence>
<proteinExistence type="inferred from homology"/>
<dbReference type="SUPFAM" id="SSF53738">
    <property type="entry name" value="Phosphoglucomutase, first 3 domains"/>
    <property type="match status" value="2"/>
</dbReference>
<dbReference type="InterPro" id="IPR016055">
    <property type="entry name" value="A-D-PHexomutase_a/b/a-I/II/III"/>
</dbReference>
<evidence type="ECO:0000256" key="1">
    <source>
        <dbReference type="ARBA" id="ARBA00001946"/>
    </source>
</evidence>
<dbReference type="PRINTS" id="PR00509">
    <property type="entry name" value="PGMPMM"/>
</dbReference>
<feature type="domain" description="Alpha-D-phosphohexomutase alpha/beta/alpha" evidence="9">
    <location>
        <begin position="5"/>
        <end position="135"/>
    </location>
</feature>
<keyword evidence="6" id="KW-0413">Isomerase</keyword>
<dbReference type="CDD" id="cd05800">
    <property type="entry name" value="PGM_like2"/>
    <property type="match status" value="1"/>
</dbReference>
<dbReference type="Pfam" id="PF00408">
    <property type="entry name" value="PGM_PMM_IV"/>
    <property type="match status" value="1"/>
</dbReference>
<dbReference type="AlphaFoldDB" id="A0ABD6AYJ4"/>
<evidence type="ECO:0000256" key="4">
    <source>
        <dbReference type="ARBA" id="ARBA00022723"/>
    </source>
</evidence>
<dbReference type="SUPFAM" id="SSF55957">
    <property type="entry name" value="Phosphoglucomutase, C-terminal domain"/>
    <property type="match status" value="1"/>
</dbReference>
<dbReference type="GO" id="GO:0046872">
    <property type="term" value="F:metal ion binding"/>
    <property type="evidence" value="ECO:0007669"/>
    <property type="project" value="UniProtKB-KW"/>
</dbReference>
<dbReference type="RefSeq" id="WP_250873891.1">
    <property type="nucleotide sequence ID" value="NZ_JALXFV010000005.1"/>
</dbReference>
<dbReference type="InterPro" id="IPR005843">
    <property type="entry name" value="A-D-PHexomutase_C"/>
</dbReference>
<keyword evidence="4 7" id="KW-0479">Metal-binding</keyword>
<dbReference type="InterPro" id="IPR005844">
    <property type="entry name" value="A-D-PHexomutase_a/b/a-I"/>
</dbReference>
<evidence type="ECO:0000256" key="6">
    <source>
        <dbReference type="ARBA" id="ARBA00023235"/>
    </source>
</evidence>
<dbReference type="InterPro" id="IPR005841">
    <property type="entry name" value="Alpha-D-phosphohexomutase_SF"/>
</dbReference>
<dbReference type="GO" id="GO:0016853">
    <property type="term" value="F:isomerase activity"/>
    <property type="evidence" value="ECO:0007669"/>
    <property type="project" value="UniProtKB-KW"/>
</dbReference>
<keyword evidence="13" id="KW-1185">Reference proteome</keyword>
<evidence type="ECO:0000259" key="8">
    <source>
        <dbReference type="Pfam" id="PF00408"/>
    </source>
</evidence>
<protein>
    <submittedName>
        <fullName evidence="12">Phosphoglucomutase/phosphomannomutase family protein</fullName>
    </submittedName>
</protein>
<feature type="domain" description="Alpha-D-phosphohexomutase C-terminal" evidence="8">
    <location>
        <begin position="393"/>
        <end position="447"/>
    </location>
</feature>
<dbReference type="Proteomes" id="UP001597187">
    <property type="component" value="Unassembled WGS sequence"/>
</dbReference>
<dbReference type="InterPro" id="IPR016066">
    <property type="entry name" value="A-D-PHexomutase_CS"/>
</dbReference>